<dbReference type="PANTHER" id="PTHR43394">
    <property type="entry name" value="ATP-DEPENDENT PERMEASE MDL1, MITOCHONDRIAL"/>
    <property type="match status" value="1"/>
</dbReference>
<evidence type="ECO:0000259" key="11">
    <source>
        <dbReference type="PROSITE" id="PS50893"/>
    </source>
</evidence>
<dbReference type="PANTHER" id="PTHR43394:SF1">
    <property type="entry name" value="ATP-BINDING CASSETTE SUB-FAMILY B MEMBER 10, MITOCHONDRIAL"/>
    <property type="match status" value="1"/>
</dbReference>
<keyword evidence="4 10" id="KW-0812">Transmembrane</keyword>
<accession>S5DP98</accession>
<dbReference type="PROSITE" id="PS50929">
    <property type="entry name" value="ABC_TM1F"/>
    <property type="match status" value="1"/>
</dbReference>
<keyword evidence="3" id="KW-1003">Cell membrane</keyword>
<dbReference type="InterPro" id="IPR027417">
    <property type="entry name" value="P-loop_NTPase"/>
</dbReference>
<evidence type="ECO:0000256" key="7">
    <source>
        <dbReference type="ARBA" id="ARBA00022989"/>
    </source>
</evidence>
<comment type="similarity">
    <text evidence="9">Belongs to the ABC transporter superfamily. Lipid exporter (TC 3.A.1.106) family.</text>
</comment>
<dbReference type="Gene3D" id="1.20.1560.10">
    <property type="entry name" value="ABC transporter type 1, transmembrane domain"/>
    <property type="match status" value="1"/>
</dbReference>
<dbReference type="SUPFAM" id="SSF52540">
    <property type="entry name" value="P-loop containing nucleoside triphosphate hydrolases"/>
    <property type="match status" value="1"/>
</dbReference>
<dbReference type="AlphaFoldDB" id="S5DP98"/>
<keyword evidence="7 10" id="KW-1133">Transmembrane helix</keyword>
<dbReference type="InterPro" id="IPR011527">
    <property type="entry name" value="ABC1_TM_dom"/>
</dbReference>
<evidence type="ECO:0000256" key="2">
    <source>
        <dbReference type="ARBA" id="ARBA00022448"/>
    </source>
</evidence>
<evidence type="ECO:0000256" key="1">
    <source>
        <dbReference type="ARBA" id="ARBA00004651"/>
    </source>
</evidence>
<proteinExistence type="inferred from homology"/>
<feature type="domain" description="ABC transmembrane type-1" evidence="12">
    <location>
        <begin position="12"/>
        <end position="294"/>
    </location>
</feature>
<dbReference type="GO" id="GO:0015421">
    <property type="term" value="F:ABC-type oligopeptide transporter activity"/>
    <property type="evidence" value="ECO:0007669"/>
    <property type="project" value="TreeGrafter"/>
</dbReference>
<dbReference type="InterPro" id="IPR039421">
    <property type="entry name" value="Type_1_exporter"/>
</dbReference>
<evidence type="ECO:0000313" key="13">
    <source>
        <dbReference type="EMBL" id="AGQ19363.1"/>
    </source>
</evidence>
<feature type="transmembrane region" description="Helical" evidence="10">
    <location>
        <begin position="126"/>
        <end position="147"/>
    </location>
</feature>
<evidence type="ECO:0000256" key="4">
    <source>
        <dbReference type="ARBA" id="ARBA00022692"/>
    </source>
</evidence>
<evidence type="ECO:0000256" key="8">
    <source>
        <dbReference type="ARBA" id="ARBA00023136"/>
    </source>
</evidence>
<evidence type="ECO:0000256" key="5">
    <source>
        <dbReference type="ARBA" id="ARBA00022741"/>
    </source>
</evidence>
<dbReference type="InterPro" id="IPR036640">
    <property type="entry name" value="ABC1_TM_sf"/>
</dbReference>
<dbReference type="GO" id="GO:0016887">
    <property type="term" value="F:ATP hydrolysis activity"/>
    <property type="evidence" value="ECO:0007669"/>
    <property type="project" value="InterPro"/>
</dbReference>
<protein>
    <submittedName>
        <fullName evidence="13">ABC-type multidrug transport system, ATPase and permease components</fullName>
    </submittedName>
</protein>
<dbReference type="GO" id="GO:0005886">
    <property type="term" value="C:plasma membrane"/>
    <property type="evidence" value="ECO:0007669"/>
    <property type="project" value="UniProtKB-SubCell"/>
</dbReference>
<reference evidence="13" key="1">
    <citation type="journal article" date="2013" name="Sci. Rep.">
        <title>Metagenomics uncovers a new group of low GC and ultra-small marine Actinobacteria.</title>
        <authorList>
            <person name="Ghai R."/>
            <person name="Mizuno C.M."/>
            <person name="Picazo A."/>
            <person name="Camacho A."/>
            <person name="Rodriguez-Valera F."/>
        </authorList>
    </citation>
    <scope>NUCLEOTIDE SEQUENCE</scope>
</reference>
<dbReference type="InterPro" id="IPR003439">
    <property type="entry name" value="ABC_transporter-like_ATP-bd"/>
</dbReference>
<organism evidence="13">
    <name type="scientific">Candidatus Actinomarina minuta</name>
    <dbReference type="NCBI Taxonomy" id="1389454"/>
    <lineage>
        <taxon>Bacteria</taxon>
        <taxon>Bacillati</taxon>
        <taxon>Actinomycetota</taxon>
        <taxon>Actinomycetes</taxon>
        <taxon>Candidatus Actinomarinidae</taxon>
        <taxon>Candidatus Actinomarinales</taxon>
        <taxon>Candidatus Actinomarineae</taxon>
        <taxon>Candidatus Actinomarinaceae</taxon>
        <taxon>Candidatus Actinomarina</taxon>
    </lineage>
</organism>
<evidence type="ECO:0000256" key="9">
    <source>
        <dbReference type="ARBA" id="ARBA00061644"/>
    </source>
</evidence>
<dbReference type="CDD" id="cd18546">
    <property type="entry name" value="ABC_6TM_Rv0194_D2_like"/>
    <property type="match status" value="1"/>
</dbReference>
<dbReference type="FunFam" id="3.40.50.300:FF:000299">
    <property type="entry name" value="ABC transporter ATP-binding protein/permease"/>
    <property type="match status" value="1"/>
</dbReference>
<evidence type="ECO:0000259" key="12">
    <source>
        <dbReference type="PROSITE" id="PS50929"/>
    </source>
</evidence>
<dbReference type="SUPFAM" id="SSF90123">
    <property type="entry name" value="ABC transporter transmembrane region"/>
    <property type="match status" value="1"/>
</dbReference>
<sequence>MKLVPEVRNKFIISSLIALFATAIRMVGPYLIRNGIDGGVIESDYGYVLQQSLYYFLTLVLLYFVTSQALLYIGMVGETYVKRVREKLFRHMSSLDINYFEKNKTGVLVARLTSDMQSLTEFAKEGASSVLTALLTIFGAVIAVFIVDVQLSILAFVVMPILAIATKIFRNYADTTYWEVREWIGQVLSSLQEGISGVRVIQAYTDEDSQIKRFKKVNKEHFKANMRSARNIAVYFPFLEFTRVSSIATVLWFGSQRISEGTLSVGELVALLFYLNYFFDPLIQLSFNYDTLRSAGSSMKKVFSILDEQPNLSKKGEKFPDTSPENAVEFDNVKFSYGRENVLHEVSFSINKGEKIAIVGETGAGKSTIAKLILRFYLPTGGAMKYFGIDSKEVDEEWVRNNVAFVPQESFLFRGTIRENLNYSQPDVTSLEEELASIGVLDWFDRYEKKLDQEVGERGGNISAGERQFVALLRAVLAKRKIIVFDEATANLDIESESSILDATEKLLAFQTSIVIAHRLETVLNAEKIIVMENGNLTGFDSHENLLKDNQTYKDLFSAWNLVNES</sequence>
<dbReference type="Gene3D" id="3.40.50.300">
    <property type="entry name" value="P-loop containing nucleotide triphosphate hydrolases"/>
    <property type="match status" value="1"/>
</dbReference>
<feature type="transmembrane region" description="Helical" evidence="10">
    <location>
        <begin position="12"/>
        <end position="32"/>
    </location>
</feature>
<keyword evidence="5" id="KW-0547">Nucleotide-binding</keyword>
<feature type="domain" description="ABC transporter" evidence="11">
    <location>
        <begin position="328"/>
        <end position="559"/>
    </location>
</feature>
<dbReference type="SMART" id="SM00382">
    <property type="entry name" value="AAA"/>
    <property type="match status" value="1"/>
</dbReference>
<dbReference type="Pfam" id="PF00005">
    <property type="entry name" value="ABC_tran"/>
    <property type="match status" value="1"/>
</dbReference>
<feature type="transmembrane region" description="Helical" evidence="10">
    <location>
        <begin position="52"/>
        <end position="73"/>
    </location>
</feature>
<evidence type="ECO:0000256" key="3">
    <source>
        <dbReference type="ARBA" id="ARBA00022475"/>
    </source>
</evidence>
<keyword evidence="2" id="KW-0813">Transport</keyword>
<evidence type="ECO:0000256" key="10">
    <source>
        <dbReference type="SAM" id="Phobius"/>
    </source>
</evidence>
<dbReference type="InterPro" id="IPR003593">
    <property type="entry name" value="AAA+_ATPase"/>
</dbReference>
<name>S5DP98_9ACTN</name>
<evidence type="ECO:0000256" key="6">
    <source>
        <dbReference type="ARBA" id="ARBA00022840"/>
    </source>
</evidence>
<dbReference type="EMBL" id="KC811130">
    <property type="protein sequence ID" value="AGQ19363.1"/>
    <property type="molecule type" value="Genomic_DNA"/>
</dbReference>
<dbReference type="Pfam" id="PF00664">
    <property type="entry name" value="ABC_membrane"/>
    <property type="match status" value="1"/>
</dbReference>
<dbReference type="PROSITE" id="PS50893">
    <property type="entry name" value="ABC_TRANSPORTER_2"/>
    <property type="match status" value="1"/>
</dbReference>
<comment type="subcellular location">
    <subcellularLocation>
        <location evidence="1">Cell membrane</location>
        <topology evidence="1">Multi-pass membrane protein</topology>
    </subcellularLocation>
</comment>
<keyword evidence="8 10" id="KW-0472">Membrane</keyword>
<feature type="transmembrane region" description="Helical" evidence="10">
    <location>
        <begin position="232"/>
        <end position="255"/>
    </location>
</feature>
<feature type="transmembrane region" description="Helical" evidence="10">
    <location>
        <begin position="153"/>
        <end position="169"/>
    </location>
</feature>
<keyword evidence="6" id="KW-0067">ATP-binding</keyword>
<dbReference type="GO" id="GO:0005524">
    <property type="term" value="F:ATP binding"/>
    <property type="evidence" value="ECO:0007669"/>
    <property type="project" value="UniProtKB-KW"/>
</dbReference>